<organism evidence="1 2">
    <name type="scientific">Corallococcus llansteffanensis</name>
    <dbReference type="NCBI Taxonomy" id="2316731"/>
    <lineage>
        <taxon>Bacteria</taxon>
        <taxon>Pseudomonadati</taxon>
        <taxon>Myxococcota</taxon>
        <taxon>Myxococcia</taxon>
        <taxon>Myxococcales</taxon>
        <taxon>Cystobacterineae</taxon>
        <taxon>Myxococcaceae</taxon>
        <taxon>Corallococcus</taxon>
    </lineage>
</organism>
<keyword evidence="2" id="KW-1185">Reference proteome</keyword>
<sequence>MTPLKVTLHELTNAGEKTKAFVQRAIQLMEEVVNTQGFRDAVAQQKFSYIHHHGTDHSKDALMRYLFEGRELGTDADHEIDLRINLRAFYYGFRPIRVLNKKTVGSTNLGGPVIHTNLYHINNWVAHDDVASGVGHWLHEWMHVVGYEHEDANGDENDVAYAIGAIAEHIAWERLGSSRALSSSS</sequence>
<proteinExistence type="predicted"/>
<evidence type="ECO:0000313" key="2">
    <source>
        <dbReference type="Proteomes" id="UP000272888"/>
    </source>
</evidence>
<accession>A0A3A8QSD1</accession>
<evidence type="ECO:0000313" key="1">
    <source>
        <dbReference type="EMBL" id="RKH67802.1"/>
    </source>
</evidence>
<protein>
    <submittedName>
        <fullName evidence="1">Uncharacterized protein</fullName>
    </submittedName>
</protein>
<dbReference type="Proteomes" id="UP000272888">
    <property type="component" value="Unassembled WGS sequence"/>
</dbReference>
<reference evidence="2" key="1">
    <citation type="submission" date="2018-09" db="EMBL/GenBank/DDBJ databases">
        <authorList>
            <person name="Livingstone P.G."/>
            <person name="Whitworth D.E."/>
        </authorList>
    </citation>
    <scope>NUCLEOTIDE SEQUENCE [LARGE SCALE GENOMIC DNA]</scope>
    <source>
        <strain evidence="2">CA051B</strain>
    </source>
</reference>
<dbReference type="EMBL" id="RAWB01000013">
    <property type="protein sequence ID" value="RKH67802.1"/>
    <property type="molecule type" value="Genomic_DNA"/>
</dbReference>
<gene>
    <name evidence="1" type="ORF">D7V93_02320</name>
</gene>
<dbReference type="AlphaFoldDB" id="A0A3A8QSD1"/>
<name>A0A3A8QSD1_9BACT</name>
<comment type="caution">
    <text evidence="1">The sequence shown here is derived from an EMBL/GenBank/DDBJ whole genome shotgun (WGS) entry which is preliminary data.</text>
</comment>
<dbReference type="RefSeq" id="WP_120641780.1">
    <property type="nucleotide sequence ID" value="NZ_RAWB01000013.1"/>
</dbReference>